<keyword evidence="11" id="KW-0964">Secreted</keyword>
<dbReference type="PROSITE" id="PS51888">
    <property type="entry name" value="CLIP"/>
    <property type="match status" value="1"/>
</dbReference>
<evidence type="ECO:0000256" key="6">
    <source>
        <dbReference type="ARBA" id="ARBA00022837"/>
    </source>
</evidence>
<dbReference type="GO" id="GO:0051604">
    <property type="term" value="P:protein maturation"/>
    <property type="evidence" value="ECO:0007669"/>
    <property type="project" value="UniProtKB-ARBA"/>
</dbReference>
<dbReference type="Gene3D" id="2.40.10.10">
    <property type="entry name" value="Trypsin-like serine proteases"/>
    <property type="match status" value="2"/>
</dbReference>
<dbReference type="GO" id="GO:0046872">
    <property type="term" value="F:metal ion binding"/>
    <property type="evidence" value="ECO:0007669"/>
    <property type="project" value="UniProtKB-KW"/>
</dbReference>
<dbReference type="PRINTS" id="PR00722">
    <property type="entry name" value="CHYMOTRYPSIN"/>
</dbReference>
<sequence>MTKKIYLVCLNMLFRDRCFDFGGTMETGVFFILFLCAFCVRVTEEKLFIKYSNVCVPPKGDICVAIRQCPYFNDLLDNSPIPRPRNVITIIRDHQCGFRRNMPFVCCNRPTTAAPETTTEITTQPPVNNNLNRYPDPPVTIDRFSDPLPHHRNYHLLPQDICGAIKTDFRITNGDKASLNEYPWMALLFYKSSDGVVDFRCGGTLINERYVLTAAHCVLNQPIFGVRLGEYDVETQTDCESNTGYCAPPTQDFMIEKIVIHPSYNAKIFSNDIAIIKLKGEANFHYENVQPICLPVESELTSRSAIVSGWGVTEDGYKSQVLLEARLPILPLSDCQKLYKSFASITRNQICAGGVKGRDTCGGDSGGPLKDIGDVNGSSRYIQYGIVSFGPRFCGADGKPGIYTKVSSYMNWILDHLEEY</sequence>
<keyword evidence="7" id="KW-0865">Zymogen</keyword>
<dbReference type="EC" id="3.4.21.-" evidence="11"/>
<evidence type="ECO:0000256" key="9">
    <source>
        <dbReference type="ARBA" id="ARBA00023180"/>
    </source>
</evidence>
<dbReference type="GO" id="GO:0005576">
    <property type="term" value="C:extracellular region"/>
    <property type="evidence" value="ECO:0007669"/>
    <property type="project" value="UniProtKB-SubCell"/>
</dbReference>
<dbReference type="Proteomes" id="UP001153636">
    <property type="component" value="Chromosome 16"/>
</dbReference>
<dbReference type="PANTHER" id="PTHR24258:SF144">
    <property type="entry name" value="GH14088P"/>
    <property type="match status" value="1"/>
</dbReference>
<name>A0A9P0CPA5_9CUCU</name>
<gene>
    <name evidence="15" type="ORF">PSYICH_LOCUS5244</name>
</gene>
<evidence type="ECO:0000256" key="3">
    <source>
        <dbReference type="ARBA" id="ARBA00022729"/>
    </source>
</evidence>
<keyword evidence="1 11" id="KW-0645">Protease</keyword>
<keyword evidence="12" id="KW-1133">Transmembrane helix</keyword>
<dbReference type="Pfam" id="PF00089">
    <property type="entry name" value="Trypsin"/>
    <property type="match status" value="1"/>
</dbReference>
<keyword evidence="12" id="KW-0812">Transmembrane</keyword>
<evidence type="ECO:0000313" key="16">
    <source>
        <dbReference type="Proteomes" id="UP001153636"/>
    </source>
</evidence>
<comment type="domain">
    <text evidence="11">The clip domain consists of 35-55 residues which are 'knitted' together usually by 3 conserved disulfide bonds forming a clip-like compact structure.</text>
</comment>
<dbReference type="Gene3D" id="3.30.1640.30">
    <property type="match status" value="1"/>
</dbReference>
<proteinExistence type="inferred from homology"/>
<dbReference type="PROSITE" id="PS50240">
    <property type="entry name" value="TRYPSIN_DOM"/>
    <property type="match status" value="1"/>
</dbReference>
<dbReference type="InterPro" id="IPR009003">
    <property type="entry name" value="Peptidase_S1_PA"/>
</dbReference>
<dbReference type="PROSITE" id="PS00134">
    <property type="entry name" value="TRYPSIN_HIS"/>
    <property type="match status" value="1"/>
</dbReference>
<evidence type="ECO:0000259" key="13">
    <source>
        <dbReference type="PROSITE" id="PS50240"/>
    </source>
</evidence>
<protein>
    <recommendedName>
        <fullName evidence="11">CLIP domain-containing serine protease</fullName>
        <ecNumber evidence="11">3.4.21.-</ecNumber>
    </recommendedName>
</protein>
<dbReference type="GO" id="GO:0004252">
    <property type="term" value="F:serine-type endopeptidase activity"/>
    <property type="evidence" value="ECO:0007669"/>
    <property type="project" value="UniProtKB-UniRule"/>
</dbReference>
<evidence type="ECO:0000256" key="1">
    <source>
        <dbReference type="ARBA" id="ARBA00022670"/>
    </source>
</evidence>
<accession>A0A9P0CPA5</accession>
<keyword evidence="3" id="KW-0732">Signal</keyword>
<dbReference type="InterPro" id="IPR018114">
    <property type="entry name" value="TRYPSIN_HIS"/>
</dbReference>
<keyword evidence="4 11" id="KW-0378">Hydrolase</keyword>
<keyword evidence="8" id="KW-1015">Disulfide bond</keyword>
<dbReference type="AlphaFoldDB" id="A0A9P0CPA5"/>
<dbReference type="PANTHER" id="PTHR24258">
    <property type="entry name" value="SERINE PROTEASE-RELATED"/>
    <property type="match status" value="1"/>
</dbReference>
<comment type="similarity">
    <text evidence="10 11">Belongs to the peptidase S1 family. CLIP subfamily.</text>
</comment>
<evidence type="ECO:0000256" key="8">
    <source>
        <dbReference type="ARBA" id="ARBA00023157"/>
    </source>
</evidence>
<dbReference type="InterPro" id="IPR001314">
    <property type="entry name" value="Peptidase_S1A"/>
</dbReference>
<dbReference type="FunFam" id="2.40.10.10:FF:000078">
    <property type="entry name" value="Serine protease H137"/>
    <property type="match status" value="1"/>
</dbReference>
<dbReference type="InterPro" id="IPR038565">
    <property type="entry name" value="CLIP_sf"/>
</dbReference>
<feature type="domain" description="Peptidase S1" evidence="13">
    <location>
        <begin position="171"/>
        <end position="418"/>
    </location>
</feature>
<keyword evidence="9" id="KW-0325">Glycoprotein</keyword>
<dbReference type="SUPFAM" id="SSF50494">
    <property type="entry name" value="Trypsin-like serine proteases"/>
    <property type="match status" value="1"/>
</dbReference>
<feature type="transmembrane region" description="Helical" evidence="12">
    <location>
        <begin position="21"/>
        <end position="43"/>
    </location>
</feature>
<comment type="subcellular location">
    <subcellularLocation>
        <location evidence="11">Secreted</location>
    </subcellularLocation>
</comment>
<dbReference type="SMART" id="SM00020">
    <property type="entry name" value="Tryp_SPc"/>
    <property type="match status" value="1"/>
</dbReference>
<evidence type="ECO:0000256" key="2">
    <source>
        <dbReference type="ARBA" id="ARBA00022723"/>
    </source>
</evidence>
<dbReference type="FunFam" id="2.40.10.10:FF:000028">
    <property type="entry name" value="Serine protease easter"/>
    <property type="match status" value="1"/>
</dbReference>
<organism evidence="15 16">
    <name type="scientific">Psylliodes chrysocephalus</name>
    <dbReference type="NCBI Taxonomy" id="3402493"/>
    <lineage>
        <taxon>Eukaryota</taxon>
        <taxon>Metazoa</taxon>
        <taxon>Ecdysozoa</taxon>
        <taxon>Arthropoda</taxon>
        <taxon>Hexapoda</taxon>
        <taxon>Insecta</taxon>
        <taxon>Pterygota</taxon>
        <taxon>Neoptera</taxon>
        <taxon>Endopterygota</taxon>
        <taxon>Coleoptera</taxon>
        <taxon>Polyphaga</taxon>
        <taxon>Cucujiformia</taxon>
        <taxon>Chrysomeloidea</taxon>
        <taxon>Chrysomelidae</taxon>
        <taxon>Galerucinae</taxon>
        <taxon>Alticini</taxon>
        <taxon>Psylliodes</taxon>
    </lineage>
</organism>
<dbReference type="GO" id="GO:0006508">
    <property type="term" value="P:proteolysis"/>
    <property type="evidence" value="ECO:0007669"/>
    <property type="project" value="UniProtKB-KW"/>
</dbReference>
<evidence type="ECO:0000256" key="4">
    <source>
        <dbReference type="ARBA" id="ARBA00022801"/>
    </source>
</evidence>
<dbReference type="InterPro" id="IPR001254">
    <property type="entry name" value="Trypsin_dom"/>
</dbReference>
<evidence type="ECO:0000313" key="15">
    <source>
        <dbReference type="EMBL" id="CAH1104153.1"/>
    </source>
</evidence>
<evidence type="ECO:0000256" key="12">
    <source>
        <dbReference type="SAM" id="Phobius"/>
    </source>
</evidence>
<evidence type="ECO:0000256" key="5">
    <source>
        <dbReference type="ARBA" id="ARBA00022825"/>
    </source>
</evidence>
<dbReference type="Pfam" id="PF12032">
    <property type="entry name" value="CLIP"/>
    <property type="match status" value="1"/>
</dbReference>
<reference evidence="15" key="1">
    <citation type="submission" date="2022-01" db="EMBL/GenBank/DDBJ databases">
        <authorList>
            <person name="King R."/>
        </authorList>
    </citation>
    <scope>NUCLEOTIDE SEQUENCE</scope>
</reference>
<feature type="domain" description="Clip" evidence="14">
    <location>
        <begin position="54"/>
        <end position="107"/>
    </location>
</feature>
<dbReference type="EMBL" id="OV651828">
    <property type="protein sequence ID" value="CAH1104153.1"/>
    <property type="molecule type" value="Genomic_DNA"/>
</dbReference>
<keyword evidence="12" id="KW-0472">Membrane</keyword>
<keyword evidence="5 11" id="KW-0720">Serine protease</keyword>
<dbReference type="InterPro" id="IPR022700">
    <property type="entry name" value="CLIP"/>
</dbReference>
<keyword evidence="2" id="KW-0479">Metal-binding</keyword>
<keyword evidence="6" id="KW-0106">Calcium</keyword>
<evidence type="ECO:0000256" key="11">
    <source>
        <dbReference type="RuleBase" id="RU366078"/>
    </source>
</evidence>
<keyword evidence="16" id="KW-1185">Reference proteome</keyword>
<dbReference type="InterPro" id="IPR043504">
    <property type="entry name" value="Peptidase_S1_PA_chymotrypsin"/>
</dbReference>
<evidence type="ECO:0000256" key="7">
    <source>
        <dbReference type="ARBA" id="ARBA00023145"/>
    </source>
</evidence>
<dbReference type="CDD" id="cd00190">
    <property type="entry name" value="Tryp_SPc"/>
    <property type="match status" value="1"/>
</dbReference>
<dbReference type="OrthoDB" id="8250810at2759"/>
<evidence type="ECO:0000259" key="14">
    <source>
        <dbReference type="PROSITE" id="PS51888"/>
    </source>
</evidence>
<evidence type="ECO:0000256" key="10">
    <source>
        <dbReference type="ARBA" id="ARBA00024195"/>
    </source>
</evidence>